<proteinExistence type="predicted"/>
<keyword evidence="1" id="KW-1133">Transmembrane helix</keyword>
<feature type="transmembrane region" description="Helical" evidence="1">
    <location>
        <begin position="50"/>
        <end position="73"/>
    </location>
</feature>
<dbReference type="RefSeq" id="WP_381441600.1">
    <property type="nucleotide sequence ID" value="NZ_JBHSNP010000002.1"/>
</dbReference>
<dbReference type="EMBL" id="JBHSNP010000002">
    <property type="protein sequence ID" value="MFC5601919.1"/>
    <property type="molecule type" value="Genomic_DNA"/>
</dbReference>
<keyword evidence="1" id="KW-0472">Membrane</keyword>
<keyword evidence="1" id="KW-0812">Transmembrane</keyword>
<dbReference type="Proteomes" id="UP001596071">
    <property type="component" value="Unassembled WGS sequence"/>
</dbReference>
<reference evidence="3" key="1">
    <citation type="journal article" date="2019" name="Int. J. Syst. Evol. Microbiol.">
        <title>The Global Catalogue of Microorganisms (GCM) 10K type strain sequencing project: providing services to taxonomists for standard genome sequencing and annotation.</title>
        <authorList>
            <consortium name="The Broad Institute Genomics Platform"/>
            <consortium name="The Broad Institute Genome Sequencing Center for Infectious Disease"/>
            <person name="Wu L."/>
            <person name="Ma J."/>
        </authorList>
    </citation>
    <scope>NUCLEOTIDE SEQUENCE [LARGE SCALE GENOMIC DNA]</scope>
    <source>
        <strain evidence="3">KACC 11299</strain>
    </source>
</reference>
<evidence type="ECO:0000256" key="1">
    <source>
        <dbReference type="SAM" id="Phobius"/>
    </source>
</evidence>
<comment type="caution">
    <text evidence="2">The sequence shown here is derived from an EMBL/GenBank/DDBJ whole genome shotgun (WGS) entry which is preliminary data.</text>
</comment>
<name>A0ABW0TSB9_9BACL</name>
<organism evidence="2 3">
    <name type="scientific">Sporosarcina koreensis</name>
    <dbReference type="NCBI Taxonomy" id="334735"/>
    <lineage>
        <taxon>Bacteria</taxon>
        <taxon>Bacillati</taxon>
        <taxon>Bacillota</taxon>
        <taxon>Bacilli</taxon>
        <taxon>Bacillales</taxon>
        <taxon>Caryophanaceae</taxon>
        <taxon>Sporosarcina</taxon>
    </lineage>
</organism>
<evidence type="ECO:0000313" key="3">
    <source>
        <dbReference type="Proteomes" id="UP001596071"/>
    </source>
</evidence>
<sequence length="233" mass="27201">MQKNFSQSEKPPSEMSKAKWFYYYFVLTLIGLLGIGALYLFFVMLPEGVWLLNLLIGGIALFLGWVFVKILLLPRQKGSTTFKKVQNETGYTTYFINEWTGETESVSFRYDQITDLLIGLWTNPKFKGRKNDYVGARLLYRYVEDGEMKYFETVIISEPSLDEWIETIRKHRIPARITNRNISAVKENQFDEMLETIEAEPFDGSISLKDYFMLQEDFSLWQPPSMEKGDPLS</sequence>
<feature type="transmembrane region" description="Helical" evidence="1">
    <location>
        <begin position="21"/>
        <end position="44"/>
    </location>
</feature>
<gene>
    <name evidence="2" type="ORF">ACFPTP_01375</name>
</gene>
<accession>A0ABW0TSB9</accession>
<protein>
    <submittedName>
        <fullName evidence="2">Uncharacterized protein</fullName>
    </submittedName>
</protein>
<keyword evidence="3" id="KW-1185">Reference proteome</keyword>
<evidence type="ECO:0000313" key="2">
    <source>
        <dbReference type="EMBL" id="MFC5601919.1"/>
    </source>
</evidence>